<feature type="coiled-coil region" evidence="2">
    <location>
        <begin position="307"/>
        <end position="376"/>
    </location>
</feature>
<dbReference type="Gene3D" id="3.30.565.10">
    <property type="entry name" value="Histidine kinase-like ATPase, C-terminal domain"/>
    <property type="match status" value="1"/>
</dbReference>
<dbReference type="GO" id="GO:0016020">
    <property type="term" value="C:membrane"/>
    <property type="evidence" value="ECO:0007669"/>
    <property type="project" value="InterPro"/>
</dbReference>
<sequence length="563" mass="65362">MKHTKLFILLIVIVSFTCCKKNTKGNGLTDSEFLDFISNENLRPSLQKIDSLIKFEDFSDKRRAILFHEKGRLLATLEKDVEAIGSLNEALYLFEKEANKEYLAKTNMLLGDSYAMLSKQDTAAIYTNNAYKFFREIGDKKGEAKTLNSLGHLSFLAGDYDSSITHVKQAIDLQIALDDKETLSASYNNLGFILEQTENYEQAICYYEKAIALNSDIDRLNTNALRNLGYVYLIQNDAKKCISIYKKALAIEEQTEHYVIQQEIYEVLIEAAVKDEDFKSIPNFIRKKDSVTQLLTSYESEEKMKLINRKNEQFIEQENLKKELELNKKNKIILGAILSFLLALGLYVFQKNRNSRLELKQQKLELEQKILRTQMNPHFVFNALTAIQKTFFDEDPIKSSTYLTRFAKLVRQNFDVVNKKQITLEEDLDILKNYIETQQLRFENKFEYEINMTDDIEVSMIKLPPMLLQPFIENSIEHGLKQKNEKGLLQINITEQEKYTHIEIIDNGIGYNKEKVSDNREHAIDIFLKRLKLRGLGEEKKFSIQAIDNNKGTKVSIFLDLRQ</sequence>
<dbReference type="Pfam" id="PF06580">
    <property type="entry name" value="His_kinase"/>
    <property type="match status" value="1"/>
</dbReference>
<evidence type="ECO:0000256" key="2">
    <source>
        <dbReference type="SAM" id="Coils"/>
    </source>
</evidence>
<dbReference type="PANTHER" id="PTHR34220">
    <property type="entry name" value="SENSOR HISTIDINE KINASE YPDA"/>
    <property type="match status" value="1"/>
</dbReference>
<dbReference type="SMART" id="SM00028">
    <property type="entry name" value="TPR"/>
    <property type="match status" value="5"/>
</dbReference>
<keyword evidence="3" id="KW-1133">Transmembrane helix</keyword>
<dbReference type="Proteomes" id="UP000184314">
    <property type="component" value="Unassembled WGS sequence"/>
</dbReference>
<dbReference type="Pfam" id="PF13424">
    <property type="entry name" value="TPR_12"/>
    <property type="match status" value="1"/>
</dbReference>
<dbReference type="InterPro" id="IPR019734">
    <property type="entry name" value="TPR_rpt"/>
</dbReference>
<dbReference type="OrthoDB" id="6190788at2"/>
<dbReference type="STRING" id="228958.SAMN04488007_2042"/>
<dbReference type="GO" id="GO:0000155">
    <property type="term" value="F:phosphorelay sensor kinase activity"/>
    <property type="evidence" value="ECO:0007669"/>
    <property type="project" value="InterPro"/>
</dbReference>
<dbReference type="RefSeq" id="WP_073243580.1">
    <property type="nucleotide sequence ID" value="NZ_FQZX01000001.1"/>
</dbReference>
<protein>
    <submittedName>
        <fullName evidence="5">Tetratricopeptide repeat-containing protein</fullName>
    </submittedName>
</protein>
<dbReference type="Pfam" id="PF13181">
    <property type="entry name" value="TPR_8"/>
    <property type="match status" value="1"/>
</dbReference>
<proteinExistence type="predicted"/>
<gene>
    <name evidence="5" type="ORF">SAMN04488007_2042</name>
</gene>
<keyword evidence="6" id="KW-1185">Reference proteome</keyword>
<keyword evidence="2" id="KW-0175">Coiled coil</keyword>
<dbReference type="InterPro" id="IPR036890">
    <property type="entry name" value="HATPase_C_sf"/>
</dbReference>
<dbReference type="PROSITE" id="PS50005">
    <property type="entry name" value="TPR"/>
    <property type="match status" value="2"/>
</dbReference>
<dbReference type="AlphaFoldDB" id="A0A1M6NGA8"/>
<keyword evidence="1" id="KW-0802">TPR repeat</keyword>
<dbReference type="EMBL" id="FQZX01000001">
    <property type="protein sequence ID" value="SHJ94664.1"/>
    <property type="molecule type" value="Genomic_DNA"/>
</dbReference>
<feature type="repeat" description="TPR" evidence="1">
    <location>
        <begin position="222"/>
        <end position="255"/>
    </location>
</feature>
<dbReference type="SUPFAM" id="SSF48452">
    <property type="entry name" value="TPR-like"/>
    <property type="match status" value="1"/>
</dbReference>
<feature type="domain" description="Signal transduction histidine kinase internal region" evidence="4">
    <location>
        <begin position="367"/>
        <end position="446"/>
    </location>
</feature>
<dbReference type="PANTHER" id="PTHR34220:SF7">
    <property type="entry name" value="SENSOR HISTIDINE KINASE YPDA"/>
    <property type="match status" value="1"/>
</dbReference>
<feature type="repeat" description="TPR" evidence="1">
    <location>
        <begin position="184"/>
        <end position="217"/>
    </location>
</feature>
<organism evidence="5 6">
    <name type="scientific">Maribacter aquivivus</name>
    <dbReference type="NCBI Taxonomy" id="228958"/>
    <lineage>
        <taxon>Bacteria</taxon>
        <taxon>Pseudomonadati</taxon>
        <taxon>Bacteroidota</taxon>
        <taxon>Flavobacteriia</taxon>
        <taxon>Flavobacteriales</taxon>
        <taxon>Flavobacteriaceae</taxon>
        <taxon>Maribacter</taxon>
    </lineage>
</organism>
<evidence type="ECO:0000259" key="4">
    <source>
        <dbReference type="Pfam" id="PF06580"/>
    </source>
</evidence>
<evidence type="ECO:0000313" key="5">
    <source>
        <dbReference type="EMBL" id="SHJ94664.1"/>
    </source>
</evidence>
<evidence type="ECO:0000256" key="3">
    <source>
        <dbReference type="SAM" id="Phobius"/>
    </source>
</evidence>
<dbReference type="SUPFAM" id="SSF55874">
    <property type="entry name" value="ATPase domain of HSP90 chaperone/DNA topoisomerase II/histidine kinase"/>
    <property type="match status" value="1"/>
</dbReference>
<dbReference type="Gene3D" id="1.25.40.10">
    <property type="entry name" value="Tetratricopeptide repeat domain"/>
    <property type="match status" value="1"/>
</dbReference>
<dbReference type="InterPro" id="IPR011990">
    <property type="entry name" value="TPR-like_helical_dom_sf"/>
</dbReference>
<name>A0A1M6NGA8_9FLAO</name>
<keyword evidence="3" id="KW-0472">Membrane</keyword>
<evidence type="ECO:0000313" key="6">
    <source>
        <dbReference type="Proteomes" id="UP000184314"/>
    </source>
</evidence>
<keyword evidence="3" id="KW-0812">Transmembrane</keyword>
<accession>A0A1M6NGA8</accession>
<dbReference type="InterPro" id="IPR010559">
    <property type="entry name" value="Sig_transdc_His_kin_internal"/>
</dbReference>
<dbReference type="InterPro" id="IPR050640">
    <property type="entry name" value="Bact_2-comp_sensor_kinase"/>
</dbReference>
<evidence type="ECO:0000256" key="1">
    <source>
        <dbReference type="PROSITE-ProRule" id="PRU00339"/>
    </source>
</evidence>
<dbReference type="PROSITE" id="PS50293">
    <property type="entry name" value="TPR_REGION"/>
    <property type="match status" value="1"/>
</dbReference>
<reference evidence="6" key="1">
    <citation type="submission" date="2016-11" db="EMBL/GenBank/DDBJ databases">
        <authorList>
            <person name="Varghese N."/>
            <person name="Submissions S."/>
        </authorList>
    </citation>
    <scope>NUCLEOTIDE SEQUENCE [LARGE SCALE GENOMIC DNA]</scope>
    <source>
        <strain evidence="6">DSM 16478</strain>
    </source>
</reference>
<feature type="transmembrane region" description="Helical" evidence="3">
    <location>
        <begin position="332"/>
        <end position="349"/>
    </location>
</feature>